<evidence type="ECO:0000313" key="10">
    <source>
        <dbReference type="EMBL" id="KAJ8601857.1"/>
    </source>
</evidence>
<keyword evidence="3" id="KW-0217">Developmental protein</keyword>
<name>A0AAD7XHN4_9STRA</name>
<evidence type="ECO:0000256" key="3">
    <source>
        <dbReference type="ARBA" id="ARBA00022473"/>
    </source>
</evidence>
<dbReference type="Proteomes" id="UP001230188">
    <property type="component" value="Unassembled WGS sequence"/>
</dbReference>
<feature type="region of interest" description="Disordered" evidence="9">
    <location>
        <begin position="103"/>
        <end position="153"/>
    </location>
</feature>
<gene>
    <name evidence="10" type="ORF">CTAYLR_002666</name>
</gene>
<dbReference type="InterPro" id="IPR009508">
    <property type="entry name" value="Transcrpt_activator_Churchill"/>
</dbReference>
<keyword evidence="7" id="KW-0010">Activator</keyword>
<evidence type="ECO:0000256" key="1">
    <source>
        <dbReference type="ARBA" id="ARBA00009577"/>
    </source>
</evidence>
<evidence type="ECO:0000256" key="6">
    <source>
        <dbReference type="ARBA" id="ARBA00023015"/>
    </source>
</evidence>
<accession>A0AAD7XHN4</accession>
<keyword evidence="8" id="KW-0804">Transcription</keyword>
<evidence type="ECO:0000256" key="8">
    <source>
        <dbReference type="ARBA" id="ARBA00023163"/>
    </source>
</evidence>
<keyword evidence="6" id="KW-0805">Transcription regulation</keyword>
<dbReference type="InterPro" id="IPR038543">
    <property type="entry name" value="Churchill_sf"/>
</dbReference>
<dbReference type="Pfam" id="PF06573">
    <property type="entry name" value="Churchill"/>
    <property type="match status" value="1"/>
</dbReference>
<dbReference type="GO" id="GO:0008543">
    <property type="term" value="P:fibroblast growth factor receptor signaling pathway"/>
    <property type="evidence" value="ECO:0007669"/>
    <property type="project" value="TreeGrafter"/>
</dbReference>
<dbReference type="PANTHER" id="PTHR31931">
    <property type="entry name" value="PROTEIN CHURCHILL"/>
    <property type="match status" value="1"/>
</dbReference>
<dbReference type="GO" id="GO:0008270">
    <property type="term" value="F:zinc ion binding"/>
    <property type="evidence" value="ECO:0007669"/>
    <property type="project" value="InterPro"/>
</dbReference>
<reference evidence="10" key="1">
    <citation type="submission" date="2023-01" db="EMBL/GenBank/DDBJ databases">
        <title>Metagenome sequencing of chrysophaentin producing Chrysophaeum taylorii.</title>
        <authorList>
            <person name="Davison J."/>
            <person name="Bewley C."/>
        </authorList>
    </citation>
    <scope>NUCLEOTIDE SEQUENCE</scope>
    <source>
        <strain evidence="10">NIES-1699</strain>
    </source>
</reference>
<dbReference type="PANTHER" id="PTHR31931:SF2">
    <property type="entry name" value="PROTEIN CHURCHILL"/>
    <property type="match status" value="1"/>
</dbReference>
<evidence type="ECO:0000256" key="4">
    <source>
        <dbReference type="ARBA" id="ARBA00022723"/>
    </source>
</evidence>
<evidence type="ECO:0000256" key="7">
    <source>
        <dbReference type="ARBA" id="ARBA00023159"/>
    </source>
</evidence>
<comment type="similarity">
    <text evidence="1">Belongs to the Churchill family.</text>
</comment>
<comment type="caution">
    <text evidence="10">The sequence shown here is derived from an EMBL/GenBank/DDBJ whole genome shotgun (WGS) entry which is preliminary data.</text>
</comment>
<dbReference type="EMBL" id="JAQMWT010000398">
    <property type="protein sequence ID" value="KAJ8601857.1"/>
    <property type="molecule type" value="Genomic_DNA"/>
</dbReference>
<evidence type="ECO:0000313" key="11">
    <source>
        <dbReference type="Proteomes" id="UP001230188"/>
    </source>
</evidence>
<dbReference type="Gene3D" id="2.60.40.4240">
    <property type="entry name" value="Transcription activator, Churchill"/>
    <property type="match status" value="1"/>
</dbReference>
<sequence>MCVGCIREAFVSRGSTVLESGAFALNFAACAQCGSRDVPRSRGVKVVVEEEEEELVEETEFEHACECGHVVASHWHKYAVDAASRRWVMECCLCGRGADERATLRPSARGRSQPPPPPPVPRREDRALLSAIQVPHMLPGGIAPGESEDDEWG</sequence>
<protein>
    <recommendedName>
        <fullName evidence="2">Protein Churchill</fullName>
    </recommendedName>
</protein>
<organism evidence="10 11">
    <name type="scientific">Chrysophaeum taylorii</name>
    <dbReference type="NCBI Taxonomy" id="2483200"/>
    <lineage>
        <taxon>Eukaryota</taxon>
        <taxon>Sar</taxon>
        <taxon>Stramenopiles</taxon>
        <taxon>Ochrophyta</taxon>
        <taxon>Pelagophyceae</taxon>
        <taxon>Pelagomonadales</taxon>
        <taxon>Pelagomonadaceae</taxon>
        <taxon>Chrysophaeum</taxon>
    </lineage>
</organism>
<dbReference type="GO" id="GO:0045893">
    <property type="term" value="P:positive regulation of DNA-templated transcription"/>
    <property type="evidence" value="ECO:0007669"/>
    <property type="project" value="InterPro"/>
</dbReference>
<proteinExistence type="inferred from homology"/>
<dbReference type="AlphaFoldDB" id="A0AAD7XHN4"/>
<keyword evidence="4" id="KW-0479">Metal-binding</keyword>
<evidence type="ECO:0000256" key="2">
    <source>
        <dbReference type="ARBA" id="ARBA00021000"/>
    </source>
</evidence>
<evidence type="ECO:0000256" key="5">
    <source>
        <dbReference type="ARBA" id="ARBA00022833"/>
    </source>
</evidence>
<evidence type="ECO:0000256" key="9">
    <source>
        <dbReference type="SAM" id="MobiDB-lite"/>
    </source>
</evidence>
<keyword evidence="5" id="KW-0862">Zinc</keyword>
<keyword evidence="11" id="KW-1185">Reference proteome</keyword>